<dbReference type="EMBL" id="AY089530">
    <property type="protein sequence ID" value="AAL90268.1"/>
    <property type="molecule type" value="mRNA"/>
</dbReference>
<reference evidence="2" key="1">
    <citation type="submission" date="2002-03" db="EMBL/GenBank/DDBJ databases">
        <authorList>
            <person name="Stapleton M."/>
            <person name="Brokstein P."/>
            <person name="Hong L."/>
            <person name="Agbayani A."/>
            <person name="Carlson J."/>
            <person name="Champe M."/>
            <person name="Chavez C."/>
            <person name="Dorsett V."/>
            <person name="Dresnek D."/>
            <person name="Farfan D."/>
            <person name="Frise E."/>
            <person name="George R."/>
            <person name="Gonzalez M."/>
            <person name="Guarin H."/>
            <person name="Kronmiller B."/>
            <person name="Li P."/>
            <person name="Liao G."/>
            <person name="Miranda A."/>
            <person name="Mungall C.J."/>
            <person name="Nunoo J."/>
            <person name="Pacleb J."/>
            <person name="Paragas V."/>
            <person name="Park S."/>
            <person name="Patel S."/>
            <person name="Phouanenavong S."/>
            <person name="Wan K."/>
            <person name="Yu C."/>
            <person name="Lewis S.E."/>
            <person name="Rubin G.M."/>
            <person name="Celniker S."/>
        </authorList>
    </citation>
    <scope>NUCLEOTIDE SEQUENCE</scope>
    <source>
        <strain evidence="2">Berkeley</strain>
    </source>
</reference>
<reference evidence="2" key="2">
    <citation type="submission" date="2009-04" db="EMBL/GenBank/DDBJ databases">
        <authorList>
            <person name="Carlson J."/>
            <person name="Booth B."/>
            <person name="Frise E."/>
            <person name="Park S."/>
            <person name="Wan K."/>
            <person name="Yu C."/>
            <person name="Celniker S."/>
        </authorList>
    </citation>
    <scope>NUCLEOTIDE SEQUENCE</scope>
    <source>
        <strain evidence="2">Berkeley</strain>
    </source>
</reference>
<name>Q8SXN4_DROME</name>
<evidence type="ECO:0000256" key="1">
    <source>
        <dbReference type="SAM" id="Phobius"/>
    </source>
</evidence>
<gene>
    <name evidence="2" type="primary">myoglianin-RB</name>
</gene>
<evidence type="ECO:0000313" key="2">
    <source>
        <dbReference type="EMBL" id="AAL90268.1"/>
    </source>
</evidence>
<proteinExistence type="evidence at transcript level"/>
<organism evidence="2">
    <name type="scientific">Drosophila melanogaster</name>
    <name type="common">Fruit fly</name>
    <dbReference type="NCBI Taxonomy" id="7227"/>
    <lineage>
        <taxon>Eukaryota</taxon>
        <taxon>Metazoa</taxon>
        <taxon>Ecdysozoa</taxon>
        <taxon>Arthropoda</taxon>
        <taxon>Hexapoda</taxon>
        <taxon>Insecta</taxon>
        <taxon>Pterygota</taxon>
        <taxon>Neoptera</taxon>
        <taxon>Endopterygota</taxon>
        <taxon>Diptera</taxon>
        <taxon>Brachycera</taxon>
        <taxon>Muscomorpha</taxon>
        <taxon>Ephydroidea</taxon>
        <taxon>Drosophilidae</taxon>
        <taxon>Drosophila</taxon>
        <taxon>Sophophora</taxon>
    </lineage>
</organism>
<dbReference type="AlphaFoldDB" id="Q8SXN4"/>
<keyword evidence="1" id="KW-0812">Transmembrane</keyword>
<protein>
    <submittedName>
        <fullName evidence="2">LD02307p</fullName>
    </submittedName>
</protein>
<feature type="transmembrane region" description="Helical" evidence="1">
    <location>
        <begin position="20"/>
        <end position="42"/>
    </location>
</feature>
<accession>Q8SXN4</accession>
<keyword evidence="1" id="KW-1133">Transmembrane helix</keyword>
<sequence length="58" mass="6684">MRLNFLGKYVYTADVRQNTLVLLIVGINRNVRLFSLIFIQIYQKFINSVSIISLHLGG</sequence>
<keyword evidence="1" id="KW-0472">Membrane</keyword>